<evidence type="ECO:0000256" key="8">
    <source>
        <dbReference type="ARBA" id="ARBA00047937"/>
    </source>
</evidence>
<evidence type="ECO:0000256" key="2">
    <source>
        <dbReference type="ARBA" id="ARBA00011209"/>
    </source>
</evidence>
<keyword evidence="4 9" id="KW-0547">Nucleotide-binding</keyword>
<dbReference type="HAMAP" id="MF_00254">
    <property type="entry name" value="Gly_tRNA_synth_alpha"/>
    <property type="match status" value="1"/>
</dbReference>
<dbReference type="GO" id="GO:0005829">
    <property type="term" value="C:cytosol"/>
    <property type="evidence" value="ECO:0007669"/>
    <property type="project" value="TreeGrafter"/>
</dbReference>
<dbReference type="SUPFAM" id="SSF55681">
    <property type="entry name" value="Class II aaRS and biotin synthetases"/>
    <property type="match status" value="1"/>
</dbReference>
<comment type="similarity">
    <text evidence="1 9">Belongs to the class-II aminoacyl-tRNA synthetase family.</text>
</comment>
<sequence length="309" mass="34550">MTSPNRPRSFQEIILRLQTYWAAQGCAVLQPYDMEVGAGTFHPATTLRALGSRAWAAAYVQPSRRPTDGRYGENPNRLQHYYQFQVIIKPSPPDLQDLYLGSLRAIGLDPMVHDVRFVEDDWESPTLGAWGLGWEVWCDGMEVSQFTYFQQVGGHDCRPVSGELTYGLERLAMYVLGVEHVMDMPFNDPGAAHPLSYGDIFRQTEREYSRWNFEIADTDTLFQHFKDAEAECARILSADPADGAGRTIPMAHPAYDQAIKASHIFNLLDARGVISVTERQAYIGRVRALAKACADLFLTTEAAQGPVAS</sequence>
<dbReference type="InterPro" id="IPR002310">
    <property type="entry name" value="Gly-tRNA_ligase_asu"/>
</dbReference>
<dbReference type="Gene3D" id="3.30.930.10">
    <property type="entry name" value="Bira Bifunctional Protein, Domain 2"/>
    <property type="match status" value="1"/>
</dbReference>
<comment type="catalytic activity">
    <reaction evidence="8 9">
        <text>tRNA(Gly) + glycine + ATP = glycyl-tRNA(Gly) + AMP + diphosphate</text>
        <dbReference type="Rhea" id="RHEA:16013"/>
        <dbReference type="Rhea" id="RHEA-COMP:9664"/>
        <dbReference type="Rhea" id="RHEA-COMP:9683"/>
        <dbReference type="ChEBI" id="CHEBI:30616"/>
        <dbReference type="ChEBI" id="CHEBI:33019"/>
        <dbReference type="ChEBI" id="CHEBI:57305"/>
        <dbReference type="ChEBI" id="CHEBI:78442"/>
        <dbReference type="ChEBI" id="CHEBI:78522"/>
        <dbReference type="ChEBI" id="CHEBI:456215"/>
        <dbReference type="EC" id="6.1.1.14"/>
    </reaction>
</comment>
<reference evidence="10 11" key="1">
    <citation type="submission" date="2019-02" db="EMBL/GenBank/DDBJ databases">
        <title>Paracoccus subflavus sp. nov., isolated from marine sediment of the Pacific Ocean.</title>
        <authorList>
            <person name="Zhang G."/>
        </authorList>
    </citation>
    <scope>NUCLEOTIDE SEQUENCE [LARGE SCALE GENOMIC DNA]</scope>
    <source>
        <strain evidence="10 11">GY0581</strain>
    </source>
</reference>
<dbReference type="InterPro" id="IPR006194">
    <property type="entry name" value="Gly-tRNA-synth_heterodimer"/>
</dbReference>
<evidence type="ECO:0000256" key="5">
    <source>
        <dbReference type="ARBA" id="ARBA00022840"/>
    </source>
</evidence>
<comment type="subunit">
    <text evidence="2 9">Tetramer of two alpha and two beta subunits.</text>
</comment>
<evidence type="ECO:0000256" key="6">
    <source>
        <dbReference type="ARBA" id="ARBA00022917"/>
    </source>
</evidence>
<evidence type="ECO:0000313" key="11">
    <source>
        <dbReference type="Proteomes" id="UP000293520"/>
    </source>
</evidence>
<protein>
    <recommendedName>
        <fullName evidence="9">Glycine--tRNA ligase alpha subunit</fullName>
        <ecNumber evidence="9">6.1.1.14</ecNumber>
    </recommendedName>
    <alternativeName>
        <fullName evidence="9">Glycyl-tRNA synthetase alpha subunit</fullName>
        <shortName evidence="9">GlyRS</shortName>
    </alternativeName>
</protein>
<dbReference type="NCBIfam" id="NF006827">
    <property type="entry name" value="PRK09348.1"/>
    <property type="match status" value="1"/>
</dbReference>
<name>A0A4Q9G221_9RHOB</name>
<keyword evidence="11" id="KW-1185">Reference proteome</keyword>
<evidence type="ECO:0000256" key="4">
    <source>
        <dbReference type="ARBA" id="ARBA00022741"/>
    </source>
</evidence>
<dbReference type="GO" id="GO:0005524">
    <property type="term" value="F:ATP binding"/>
    <property type="evidence" value="ECO:0007669"/>
    <property type="project" value="UniProtKB-UniRule"/>
</dbReference>
<evidence type="ECO:0000256" key="7">
    <source>
        <dbReference type="ARBA" id="ARBA00023146"/>
    </source>
</evidence>
<proteinExistence type="inferred from homology"/>
<evidence type="ECO:0000256" key="3">
    <source>
        <dbReference type="ARBA" id="ARBA00022598"/>
    </source>
</evidence>
<dbReference type="Proteomes" id="UP000293520">
    <property type="component" value="Unassembled WGS sequence"/>
</dbReference>
<dbReference type="Pfam" id="PF02091">
    <property type="entry name" value="tRNA-synt_2e"/>
    <property type="match status" value="1"/>
</dbReference>
<comment type="caution">
    <text evidence="10">The sequence shown here is derived from an EMBL/GenBank/DDBJ whole genome shotgun (WGS) entry which is preliminary data.</text>
</comment>
<dbReference type="InterPro" id="IPR045864">
    <property type="entry name" value="aa-tRNA-synth_II/BPL/LPL"/>
</dbReference>
<dbReference type="PANTHER" id="PTHR30075:SF2">
    <property type="entry name" value="GLYCINE--TRNA LIGASE, CHLOROPLASTIC_MITOCHONDRIAL 2"/>
    <property type="match status" value="1"/>
</dbReference>
<dbReference type="PANTHER" id="PTHR30075">
    <property type="entry name" value="GLYCYL-TRNA SYNTHETASE"/>
    <property type="match status" value="1"/>
</dbReference>
<dbReference type="FunFam" id="3.30.930.10:FF:000006">
    <property type="entry name" value="Glycine--tRNA ligase alpha subunit"/>
    <property type="match status" value="1"/>
</dbReference>
<dbReference type="PRINTS" id="PR01044">
    <property type="entry name" value="TRNASYNTHGA"/>
</dbReference>
<evidence type="ECO:0000256" key="1">
    <source>
        <dbReference type="ARBA" id="ARBA00008226"/>
    </source>
</evidence>
<keyword evidence="5 9" id="KW-0067">ATP-binding</keyword>
<dbReference type="GO" id="GO:0006426">
    <property type="term" value="P:glycyl-tRNA aminoacylation"/>
    <property type="evidence" value="ECO:0007669"/>
    <property type="project" value="UniProtKB-UniRule"/>
</dbReference>
<accession>A0A4Q9G221</accession>
<evidence type="ECO:0000256" key="9">
    <source>
        <dbReference type="HAMAP-Rule" id="MF_00254"/>
    </source>
</evidence>
<dbReference type="EMBL" id="SISK01000003">
    <property type="protein sequence ID" value="TBN41899.1"/>
    <property type="molecule type" value="Genomic_DNA"/>
</dbReference>
<dbReference type="GO" id="GO:0004820">
    <property type="term" value="F:glycine-tRNA ligase activity"/>
    <property type="evidence" value="ECO:0007669"/>
    <property type="project" value="UniProtKB-UniRule"/>
</dbReference>
<keyword evidence="3 9" id="KW-0436">Ligase</keyword>
<gene>
    <name evidence="9" type="primary">glyQ</name>
    <name evidence="10" type="ORF">EYE42_05720</name>
</gene>
<dbReference type="OrthoDB" id="9802183at2"/>
<evidence type="ECO:0000313" key="10">
    <source>
        <dbReference type="EMBL" id="TBN41899.1"/>
    </source>
</evidence>
<organism evidence="10 11">
    <name type="scientific">Paracoccus subflavus</name>
    <dbReference type="NCBI Taxonomy" id="2528244"/>
    <lineage>
        <taxon>Bacteria</taxon>
        <taxon>Pseudomonadati</taxon>
        <taxon>Pseudomonadota</taxon>
        <taxon>Alphaproteobacteria</taxon>
        <taxon>Rhodobacterales</taxon>
        <taxon>Paracoccaceae</taxon>
        <taxon>Paracoccus</taxon>
    </lineage>
</organism>
<keyword evidence="7 9" id="KW-0030">Aminoacyl-tRNA synthetase</keyword>
<dbReference type="AlphaFoldDB" id="A0A4Q9G221"/>
<dbReference type="Gene3D" id="1.20.58.180">
    <property type="entry name" value="Class II aaRS and biotin synthetases, domain 2"/>
    <property type="match status" value="1"/>
</dbReference>
<dbReference type="NCBIfam" id="TIGR00388">
    <property type="entry name" value="glyQ"/>
    <property type="match status" value="1"/>
</dbReference>
<dbReference type="RefSeq" id="WP_130990357.1">
    <property type="nucleotide sequence ID" value="NZ_SISK01000003.1"/>
</dbReference>
<keyword evidence="9" id="KW-0963">Cytoplasm</keyword>
<dbReference type="CDD" id="cd00733">
    <property type="entry name" value="GlyRS_alpha_core"/>
    <property type="match status" value="1"/>
</dbReference>
<dbReference type="PROSITE" id="PS50861">
    <property type="entry name" value="AA_TRNA_LIGASE_II_GLYAB"/>
    <property type="match status" value="1"/>
</dbReference>
<keyword evidence="6 9" id="KW-0648">Protein biosynthesis</keyword>
<dbReference type="EC" id="6.1.1.14" evidence="9"/>
<comment type="subcellular location">
    <subcellularLocation>
        <location evidence="9">Cytoplasm</location>
    </subcellularLocation>
</comment>